<keyword evidence="2 4" id="KW-0418">Kinase</keyword>
<dbReference type="Proteomes" id="UP000647241">
    <property type="component" value="Unassembled WGS sequence"/>
</dbReference>
<proteinExistence type="predicted"/>
<organism evidence="4 5">
    <name type="scientific">Edaphobacter dinghuensis</name>
    <dbReference type="NCBI Taxonomy" id="1560005"/>
    <lineage>
        <taxon>Bacteria</taxon>
        <taxon>Pseudomonadati</taxon>
        <taxon>Acidobacteriota</taxon>
        <taxon>Terriglobia</taxon>
        <taxon>Terriglobales</taxon>
        <taxon>Acidobacteriaceae</taxon>
        <taxon>Edaphobacter</taxon>
    </lineage>
</organism>
<dbReference type="SUPFAM" id="SSF53613">
    <property type="entry name" value="Ribokinase-like"/>
    <property type="match status" value="1"/>
</dbReference>
<keyword evidence="5" id="KW-1185">Reference proteome</keyword>
<evidence type="ECO:0000256" key="1">
    <source>
        <dbReference type="ARBA" id="ARBA00022679"/>
    </source>
</evidence>
<dbReference type="GO" id="GO:0016301">
    <property type="term" value="F:kinase activity"/>
    <property type="evidence" value="ECO:0007669"/>
    <property type="project" value="UniProtKB-KW"/>
</dbReference>
<keyword evidence="1" id="KW-0808">Transferase</keyword>
<evidence type="ECO:0000259" key="3">
    <source>
        <dbReference type="Pfam" id="PF00294"/>
    </source>
</evidence>
<dbReference type="PANTHER" id="PTHR10584">
    <property type="entry name" value="SUGAR KINASE"/>
    <property type="match status" value="1"/>
</dbReference>
<comment type="caution">
    <text evidence="4">The sequence shown here is derived from an EMBL/GenBank/DDBJ whole genome shotgun (WGS) entry which is preliminary data.</text>
</comment>
<feature type="domain" description="Carbohydrate kinase PfkB" evidence="3">
    <location>
        <begin position="20"/>
        <end position="286"/>
    </location>
</feature>
<dbReference type="GO" id="GO:0005829">
    <property type="term" value="C:cytosol"/>
    <property type="evidence" value="ECO:0007669"/>
    <property type="project" value="TreeGrafter"/>
</dbReference>
<dbReference type="PANTHER" id="PTHR10584:SF166">
    <property type="entry name" value="RIBOKINASE"/>
    <property type="match status" value="1"/>
</dbReference>
<dbReference type="Gene3D" id="3.40.1190.20">
    <property type="match status" value="1"/>
</dbReference>
<dbReference type="RefSeq" id="WP_188554069.1">
    <property type="nucleotide sequence ID" value="NZ_BMGT01000002.1"/>
</dbReference>
<protein>
    <submittedName>
        <fullName evidence="4">Adenosine kinase</fullName>
    </submittedName>
</protein>
<reference evidence="4" key="1">
    <citation type="journal article" date="2014" name="Int. J. Syst. Evol. Microbiol.">
        <title>Complete genome sequence of Corynebacterium casei LMG S-19264T (=DSM 44701T), isolated from a smear-ripened cheese.</title>
        <authorList>
            <consortium name="US DOE Joint Genome Institute (JGI-PGF)"/>
            <person name="Walter F."/>
            <person name="Albersmeier A."/>
            <person name="Kalinowski J."/>
            <person name="Ruckert C."/>
        </authorList>
    </citation>
    <scope>NUCLEOTIDE SEQUENCE</scope>
    <source>
        <strain evidence="4">CGMCC 1.12997</strain>
    </source>
</reference>
<dbReference type="EMBL" id="BMGT01000002">
    <property type="protein sequence ID" value="GGG77615.1"/>
    <property type="molecule type" value="Genomic_DNA"/>
</dbReference>
<dbReference type="AlphaFoldDB" id="A0A917HF36"/>
<dbReference type="InterPro" id="IPR011611">
    <property type="entry name" value="PfkB_dom"/>
</dbReference>
<dbReference type="InterPro" id="IPR029056">
    <property type="entry name" value="Ribokinase-like"/>
</dbReference>
<evidence type="ECO:0000313" key="4">
    <source>
        <dbReference type="EMBL" id="GGG77615.1"/>
    </source>
</evidence>
<evidence type="ECO:0000256" key="2">
    <source>
        <dbReference type="ARBA" id="ARBA00022777"/>
    </source>
</evidence>
<evidence type="ECO:0000313" key="5">
    <source>
        <dbReference type="Proteomes" id="UP000647241"/>
    </source>
</evidence>
<gene>
    <name evidence="4" type="ORF">GCM10011585_20910</name>
</gene>
<reference evidence="4" key="2">
    <citation type="submission" date="2020-09" db="EMBL/GenBank/DDBJ databases">
        <authorList>
            <person name="Sun Q."/>
            <person name="Zhou Y."/>
        </authorList>
    </citation>
    <scope>NUCLEOTIDE SEQUENCE</scope>
    <source>
        <strain evidence="4">CGMCC 1.12997</strain>
    </source>
</reference>
<accession>A0A917HF36</accession>
<dbReference type="Pfam" id="PF00294">
    <property type="entry name" value="PfkB"/>
    <property type="match status" value="1"/>
</dbReference>
<sequence length="312" mass="34070">MSILVVGSVAFDSIETPHGAVDHCLGGAATHFSLAASYFTPVRVIAVVGEDFTEVHEGVLTKRGVDTQGLERAKGLSFHWTGSYAGNMDEAKTLGTDLNVFQTFEPKIPAAYEDSKYLFLANIDPVLQARVRSQMPQVRMVCGDTMNYWIADHSENLAKVLRDLDVLLINDGEVRMLAGERNLVLAAEKVLSMGPKTLIVKHGEYGATAFFSDRSFGGQTKISRPFRAPALPLAEVVDPTGAGDSFAGGFYGYLASQPELTPAVFRTAMFYGGVMGSFAVERFGTERLQNVTREEIEERFNLFKEISHLEGA</sequence>
<name>A0A917HF36_9BACT</name>